<organism evidence="1 2">
    <name type="scientific">Tropicimonas isoalkanivorans</name>
    <dbReference type="NCBI Taxonomy" id="441112"/>
    <lineage>
        <taxon>Bacteria</taxon>
        <taxon>Pseudomonadati</taxon>
        <taxon>Pseudomonadota</taxon>
        <taxon>Alphaproteobacteria</taxon>
        <taxon>Rhodobacterales</taxon>
        <taxon>Roseobacteraceae</taxon>
        <taxon>Tropicimonas</taxon>
    </lineage>
</organism>
<evidence type="ECO:0000313" key="2">
    <source>
        <dbReference type="Proteomes" id="UP000198728"/>
    </source>
</evidence>
<dbReference type="RefSeq" id="WP_245758808.1">
    <property type="nucleotide sequence ID" value="NZ_FOLG01000004.1"/>
</dbReference>
<evidence type="ECO:0000313" key="1">
    <source>
        <dbReference type="EMBL" id="SFC39610.1"/>
    </source>
</evidence>
<dbReference type="STRING" id="441112.SAMN04488094_104214"/>
<dbReference type="EMBL" id="FOLG01000004">
    <property type="protein sequence ID" value="SFC39610.1"/>
    <property type="molecule type" value="Genomic_DNA"/>
</dbReference>
<name>A0A1I1J2C4_9RHOB</name>
<sequence length="125" mass="14167">MRVSIPVSFGELVDKITILEIKCDQIGDPQKSALALAELSLLREVLDGLPRPDGFDEIKRELRAVNETLWEAEERIRACEAGEDFGERFVALAQSIYRQNDRRYALKDRLNRAAGSAIREVKSHV</sequence>
<protein>
    <submittedName>
        <fullName evidence="1">Uncharacterized protein</fullName>
    </submittedName>
</protein>
<gene>
    <name evidence="1" type="ORF">SAMN04488094_104214</name>
</gene>
<dbReference type="Proteomes" id="UP000198728">
    <property type="component" value="Unassembled WGS sequence"/>
</dbReference>
<accession>A0A1I1J2C4</accession>
<reference evidence="1 2" key="1">
    <citation type="submission" date="2016-10" db="EMBL/GenBank/DDBJ databases">
        <authorList>
            <person name="de Groot N.N."/>
        </authorList>
    </citation>
    <scope>NUCLEOTIDE SEQUENCE [LARGE SCALE GENOMIC DNA]</scope>
    <source>
        <strain evidence="1 2">DSM 19548</strain>
    </source>
</reference>
<keyword evidence="2" id="KW-1185">Reference proteome</keyword>
<proteinExistence type="predicted"/>
<dbReference type="AlphaFoldDB" id="A0A1I1J2C4"/>